<dbReference type="Proteomes" id="UP001175271">
    <property type="component" value="Unassembled WGS sequence"/>
</dbReference>
<evidence type="ECO:0000313" key="5">
    <source>
        <dbReference type="EMBL" id="KAK0427641.1"/>
    </source>
</evidence>
<feature type="domain" description="SH2" evidence="4">
    <location>
        <begin position="313"/>
        <end position="402"/>
    </location>
</feature>
<dbReference type="InterPro" id="IPR036860">
    <property type="entry name" value="SH2_dom_sf"/>
</dbReference>
<dbReference type="SMART" id="SM00462">
    <property type="entry name" value="PTB"/>
    <property type="match status" value="1"/>
</dbReference>
<dbReference type="GO" id="GO:0016477">
    <property type="term" value="P:cell migration"/>
    <property type="evidence" value="ECO:0007669"/>
    <property type="project" value="TreeGrafter"/>
</dbReference>
<dbReference type="GO" id="GO:0007167">
    <property type="term" value="P:enzyme-linked receptor protein signaling pathway"/>
    <property type="evidence" value="ECO:0007669"/>
    <property type="project" value="TreeGrafter"/>
</dbReference>
<comment type="caution">
    <text evidence="5">The sequence shown here is derived from an EMBL/GenBank/DDBJ whole genome shotgun (WGS) entry which is preliminary data.</text>
</comment>
<dbReference type="PROSITE" id="PS50001">
    <property type="entry name" value="SH2"/>
    <property type="match status" value="1"/>
</dbReference>
<dbReference type="SUPFAM" id="SSF55550">
    <property type="entry name" value="SH2 domain"/>
    <property type="match status" value="1"/>
</dbReference>
<evidence type="ECO:0000259" key="4">
    <source>
        <dbReference type="PROSITE" id="PS50001"/>
    </source>
</evidence>
<dbReference type="InterPro" id="IPR051184">
    <property type="entry name" value="Tyrosine-phos_adapter"/>
</dbReference>
<sequence>MTSTEEQLKGSGARFRLKFLGNVAVQCSMRELAEETERDRIVQECIYMVCSHPDLQLVPERPIDDHARNLIGSGAIKIANKEVDFVITASALTLVNGDPSKANEILSKQMITNVSIATPGREELEGYIAYMVKLKGVDRRCMVYKCNSATAAAILALIKKAFSIISKTNGEPMAESPSTSHPLPLGPTSRPSIDHDDEGDDDLTPVQDSNLSFQDKPYVSGMADTWRNQVYRGERTKMAGSLPPRFKIPRLPNRAPAVRTVRPPPFALQPKSLPPERPSAGHAYVNTNIEYDEPPAGFVGAEGVARGLDRELWFHGVLSRDSAEKKLLRDGDYLVRQSENAPGQYVLSGMQTNQARHILLIDDGKVRTRDQEFESIIALICFHRERKIPITSDDNSLLMDSVPYAFCEDVMQRLSRKNRCTMTDLSGQWRSAAKIFLENKRDLFVTISKDSEGWWYGVQDSKTGFIENGPHSHGEFLSMDRRYVTVPEISIHSDPAKCFYETVWFNATTEGRVETILGENVEESIGKFRCADPSKMCIVSKGKELYLPNTGNEYLHLVPYCMPGDCSVKGVIQIMDGFDNSGDMAGLVKDGTSDYIHRYSRQFNGGTFYAMYDSAILTIDAISCNGCPVEPESYCMEP</sequence>
<dbReference type="PRINTS" id="PR00401">
    <property type="entry name" value="SH2DOMAIN"/>
</dbReference>
<feature type="region of interest" description="Disordered" evidence="3">
    <location>
        <begin position="169"/>
        <end position="211"/>
    </location>
</feature>
<dbReference type="GO" id="GO:0005737">
    <property type="term" value="C:cytoplasm"/>
    <property type="evidence" value="ECO:0007669"/>
    <property type="project" value="TreeGrafter"/>
</dbReference>
<evidence type="ECO:0000256" key="2">
    <source>
        <dbReference type="PROSITE-ProRule" id="PRU00191"/>
    </source>
</evidence>
<evidence type="ECO:0000256" key="3">
    <source>
        <dbReference type="SAM" id="MobiDB-lite"/>
    </source>
</evidence>
<keyword evidence="6" id="KW-1185">Reference proteome</keyword>
<evidence type="ECO:0000256" key="1">
    <source>
        <dbReference type="ARBA" id="ARBA00022999"/>
    </source>
</evidence>
<dbReference type="Gene3D" id="3.30.505.10">
    <property type="entry name" value="SH2 domain"/>
    <property type="match status" value="1"/>
</dbReference>
<dbReference type="EMBL" id="JAUCMV010000001">
    <property type="protein sequence ID" value="KAK0427641.1"/>
    <property type="molecule type" value="Genomic_DNA"/>
</dbReference>
<dbReference type="InterPro" id="IPR000980">
    <property type="entry name" value="SH2"/>
</dbReference>
<accession>A0AA39INM7</accession>
<protein>
    <recommendedName>
        <fullName evidence="4">SH2 domain-containing protein</fullName>
    </recommendedName>
</protein>
<dbReference type="GO" id="GO:0030971">
    <property type="term" value="F:receptor tyrosine kinase binding"/>
    <property type="evidence" value="ECO:0007669"/>
    <property type="project" value="TreeGrafter"/>
</dbReference>
<dbReference type="PANTHER" id="PTHR19969:SF5">
    <property type="entry name" value="CRK-LIKE PROTEIN"/>
    <property type="match status" value="1"/>
</dbReference>
<dbReference type="AlphaFoldDB" id="A0AA39INM7"/>
<dbReference type="SMART" id="SM00252">
    <property type="entry name" value="SH2"/>
    <property type="match status" value="1"/>
</dbReference>
<dbReference type="GO" id="GO:0035556">
    <property type="term" value="P:intracellular signal transduction"/>
    <property type="evidence" value="ECO:0007669"/>
    <property type="project" value="InterPro"/>
</dbReference>
<keyword evidence="1 2" id="KW-0727">SH2 domain</keyword>
<dbReference type="SUPFAM" id="SSF50729">
    <property type="entry name" value="PH domain-like"/>
    <property type="match status" value="1"/>
</dbReference>
<dbReference type="PANTHER" id="PTHR19969">
    <property type="entry name" value="SH2-SH3 ADAPTOR PROTEIN-RELATED"/>
    <property type="match status" value="1"/>
</dbReference>
<gene>
    <name evidence="5" type="ORF">QR680_010341</name>
</gene>
<name>A0AA39INM7_9BILA</name>
<dbReference type="PRINTS" id="PR00629">
    <property type="entry name" value="SHCPIDOMAIN"/>
</dbReference>
<dbReference type="InterPro" id="IPR011993">
    <property type="entry name" value="PH-like_dom_sf"/>
</dbReference>
<dbReference type="Gene3D" id="2.30.29.30">
    <property type="entry name" value="Pleckstrin-homology domain (PH domain)/Phosphotyrosine-binding domain (PTB)"/>
    <property type="match status" value="1"/>
</dbReference>
<dbReference type="InterPro" id="IPR006019">
    <property type="entry name" value="PID_Shc-like"/>
</dbReference>
<dbReference type="Pfam" id="PF00640">
    <property type="entry name" value="PID"/>
    <property type="match status" value="1"/>
</dbReference>
<proteinExistence type="predicted"/>
<reference evidence="5" key="1">
    <citation type="submission" date="2023-06" db="EMBL/GenBank/DDBJ databases">
        <title>Genomic analysis of the entomopathogenic nematode Steinernema hermaphroditum.</title>
        <authorList>
            <person name="Schwarz E.M."/>
            <person name="Heppert J.K."/>
            <person name="Baniya A."/>
            <person name="Schwartz H.T."/>
            <person name="Tan C.-H."/>
            <person name="Antoshechkin I."/>
            <person name="Sternberg P.W."/>
            <person name="Goodrich-Blair H."/>
            <person name="Dillman A.R."/>
        </authorList>
    </citation>
    <scope>NUCLEOTIDE SEQUENCE</scope>
    <source>
        <strain evidence="5">PS9179</strain>
        <tissue evidence="5">Whole animal</tissue>
    </source>
</reference>
<evidence type="ECO:0000313" key="6">
    <source>
        <dbReference type="Proteomes" id="UP001175271"/>
    </source>
</evidence>
<organism evidence="5 6">
    <name type="scientific">Steinernema hermaphroditum</name>
    <dbReference type="NCBI Taxonomy" id="289476"/>
    <lineage>
        <taxon>Eukaryota</taxon>
        <taxon>Metazoa</taxon>
        <taxon>Ecdysozoa</taxon>
        <taxon>Nematoda</taxon>
        <taxon>Chromadorea</taxon>
        <taxon>Rhabditida</taxon>
        <taxon>Tylenchina</taxon>
        <taxon>Panagrolaimomorpha</taxon>
        <taxon>Strongyloidoidea</taxon>
        <taxon>Steinernematidae</taxon>
        <taxon>Steinernema</taxon>
    </lineage>
</organism>
<dbReference type="GO" id="GO:0035591">
    <property type="term" value="F:signaling adaptor activity"/>
    <property type="evidence" value="ECO:0007669"/>
    <property type="project" value="TreeGrafter"/>
</dbReference>
<dbReference type="InterPro" id="IPR006020">
    <property type="entry name" value="PTB/PI_dom"/>
</dbReference>
<dbReference type="Pfam" id="PF00017">
    <property type="entry name" value="SH2"/>
    <property type="match status" value="1"/>
</dbReference>